<name>A0A5D3D2J2_CUCMM</name>
<dbReference type="Proteomes" id="UP000321947">
    <property type="component" value="Unassembled WGS sequence"/>
</dbReference>
<accession>A0A5D3D2J2</accession>
<feature type="domain" description="Phloem filament PP1" evidence="2">
    <location>
        <begin position="19"/>
        <end position="94"/>
    </location>
</feature>
<evidence type="ECO:0000313" key="3">
    <source>
        <dbReference type="EMBL" id="KAA0041955.1"/>
    </source>
</evidence>
<dbReference type="Proteomes" id="UP000321393">
    <property type="component" value="Unassembled WGS sequence"/>
</dbReference>
<keyword evidence="1" id="KW-0472">Membrane</keyword>
<dbReference type="OrthoDB" id="2016588at2759"/>
<sequence>MSCGSKKEWIKIPDCNTPCVIEVAKDAVNQHNKASGDNLVFKRVIIGWFLEIDDHTIKHRLYIEVINSKGVVLIISIVIVVVTKDGKRVRTLVSSHHGYPDEKDLFIFWNKIPDVNQPCVQNVAKWAVNKHNTDTHDHLVYVSTVEGWYIEAADHSGTLVYKLHIKAKECIGRVRDYCAVVKEEKPLTERIRTLLEFFLIPPKK</sequence>
<evidence type="ECO:0000256" key="1">
    <source>
        <dbReference type="SAM" id="Phobius"/>
    </source>
</evidence>
<dbReference type="PANTHER" id="PTHR47116">
    <property type="entry name" value="PHLOEM FILAMENT PROTEIN"/>
    <property type="match status" value="1"/>
</dbReference>
<keyword evidence="1" id="KW-1133">Transmembrane helix</keyword>
<reference evidence="5 6" key="1">
    <citation type="submission" date="2019-08" db="EMBL/GenBank/DDBJ databases">
        <title>Draft genome sequences of two oriental melons (Cucumis melo L. var makuwa).</title>
        <authorList>
            <person name="Kwon S.-Y."/>
        </authorList>
    </citation>
    <scope>NUCLEOTIDE SEQUENCE [LARGE SCALE GENOMIC DNA]</scope>
    <source>
        <strain evidence="6">cv. Chang Bougi</strain>
        <strain evidence="5">cv. SW 3</strain>
        <tissue evidence="4">Leaf</tissue>
    </source>
</reference>
<dbReference type="AlphaFoldDB" id="A0A5D3D2J2"/>
<proteinExistence type="predicted"/>
<dbReference type="Pfam" id="PF07430">
    <property type="entry name" value="PP1"/>
    <property type="match status" value="2"/>
</dbReference>
<dbReference type="InterPro" id="IPR009994">
    <property type="entry name" value="PP1"/>
</dbReference>
<dbReference type="Gene3D" id="3.10.450.10">
    <property type="match status" value="2"/>
</dbReference>
<feature type="domain" description="Phloem filament PP1" evidence="2">
    <location>
        <begin position="118"/>
        <end position="194"/>
    </location>
</feature>
<evidence type="ECO:0000259" key="2">
    <source>
        <dbReference type="Pfam" id="PF07430"/>
    </source>
</evidence>
<dbReference type="InterPro" id="IPR027214">
    <property type="entry name" value="Cystatin"/>
</dbReference>
<dbReference type="GO" id="GO:0004869">
    <property type="term" value="F:cysteine-type endopeptidase inhibitor activity"/>
    <property type="evidence" value="ECO:0007669"/>
    <property type="project" value="InterPro"/>
</dbReference>
<feature type="transmembrane region" description="Helical" evidence="1">
    <location>
        <begin position="61"/>
        <end position="82"/>
    </location>
</feature>
<protein>
    <submittedName>
        <fullName evidence="4">Phloem filament protein</fullName>
    </submittedName>
</protein>
<dbReference type="SUPFAM" id="SSF54403">
    <property type="entry name" value="Cystatin/monellin"/>
    <property type="match status" value="2"/>
</dbReference>
<evidence type="ECO:0000313" key="5">
    <source>
        <dbReference type="Proteomes" id="UP000321393"/>
    </source>
</evidence>
<dbReference type="InterPro" id="IPR046350">
    <property type="entry name" value="Cystatin_sf"/>
</dbReference>
<evidence type="ECO:0000313" key="6">
    <source>
        <dbReference type="Proteomes" id="UP000321947"/>
    </source>
</evidence>
<dbReference type="EMBL" id="SSTE01016227">
    <property type="protein sequence ID" value="KAA0041955.1"/>
    <property type="molecule type" value="Genomic_DNA"/>
</dbReference>
<dbReference type="EMBL" id="SSTD01007940">
    <property type="protein sequence ID" value="TYK17890.1"/>
    <property type="molecule type" value="Genomic_DNA"/>
</dbReference>
<evidence type="ECO:0000313" key="4">
    <source>
        <dbReference type="EMBL" id="TYK17890.1"/>
    </source>
</evidence>
<gene>
    <name evidence="4" type="ORF">E5676_scaffold306G001660</name>
    <name evidence="3" type="ORF">E6C27_scaffold67G003770</name>
</gene>
<organism evidence="4 6">
    <name type="scientific">Cucumis melo var. makuwa</name>
    <name type="common">Oriental melon</name>
    <dbReference type="NCBI Taxonomy" id="1194695"/>
    <lineage>
        <taxon>Eukaryota</taxon>
        <taxon>Viridiplantae</taxon>
        <taxon>Streptophyta</taxon>
        <taxon>Embryophyta</taxon>
        <taxon>Tracheophyta</taxon>
        <taxon>Spermatophyta</taxon>
        <taxon>Magnoliopsida</taxon>
        <taxon>eudicotyledons</taxon>
        <taxon>Gunneridae</taxon>
        <taxon>Pentapetalae</taxon>
        <taxon>rosids</taxon>
        <taxon>fabids</taxon>
        <taxon>Cucurbitales</taxon>
        <taxon>Cucurbitaceae</taxon>
        <taxon>Benincaseae</taxon>
        <taxon>Cucumis</taxon>
    </lineage>
</organism>
<comment type="caution">
    <text evidence="4">The sequence shown here is derived from an EMBL/GenBank/DDBJ whole genome shotgun (WGS) entry which is preliminary data.</text>
</comment>
<keyword evidence="1" id="KW-0812">Transmembrane</keyword>